<dbReference type="InterPro" id="IPR007590">
    <property type="entry name" value="Saf4/Yju2"/>
</dbReference>
<dbReference type="Pfam" id="PF04502">
    <property type="entry name" value="Saf4_Yju2"/>
    <property type="match status" value="1"/>
</dbReference>
<dbReference type="PANTHER" id="PTHR12111:SF1">
    <property type="entry name" value="SPLICING FACTOR YJU2"/>
    <property type="match status" value="1"/>
</dbReference>
<keyword evidence="4" id="KW-1185">Reference proteome</keyword>
<reference evidence="3 4" key="1">
    <citation type="submission" date="2019-01" db="EMBL/GenBank/DDBJ databases">
        <title>Draft Genome Sequencing of Zygosaccharomyces mellis Ca-7.</title>
        <authorList>
            <person name="Shiwa Y."/>
            <person name="Kanesaki Y."/>
            <person name="Ishige T."/>
            <person name="Mura K."/>
            <person name="Hori T."/>
            <person name="Tamura T."/>
        </authorList>
    </citation>
    <scope>NUCLEOTIDE SEQUENCE [LARGE SCALE GENOMIC DNA]</scope>
    <source>
        <strain evidence="3 4">Ca-7</strain>
    </source>
</reference>
<evidence type="ECO:0008006" key="5">
    <source>
        <dbReference type="Google" id="ProtNLM"/>
    </source>
</evidence>
<dbReference type="GO" id="GO:0000398">
    <property type="term" value="P:mRNA splicing, via spliceosome"/>
    <property type="evidence" value="ECO:0007669"/>
    <property type="project" value="InterPro"/>
</dbReference>
<dbReference type="EMBL" id="BIMX01000018">
    <property type="protein sequence ID" value="GCF00403.1"/>
    <property type="molecule type" value="Genomic_DNA"/>
</dbReference>
<dbReference type="OrthoDB" id="674963at2759"/>
<keyword evidence="1" id="KW-0175">Coiled coil</keyword>
<dbReference type="GO" id="GO:0071006">
    <property type="term" value="C:U2-type catalytic step 1 spliceosome"/>
    <property type="evidence" value="ECO:0007669"/>
    <property type="project" value="TreeGrafter"/>
</dbReference>
<gene>
    <name evidence="3" type="ORF">ZYGM_001546</name>
</gene>
<feature type="compositionally biased region" description="Basic and acidic residues" evidence="2">
    <location>
        <begin position="199"/>
        <end position="212"/>
    </location>
</feature>
<evidence type="ECO:0000256" key="1">
    <source>
        <dbReference type="SAM" id="Coils"/>
    </source>
</evidence>
<protein>
    <recommendedName>
        <fullName evidence="5">Splicing factor YJU2</fullName>
    </recommendedName>
</protein>
<evidence type="ECO:0000256" key="2">
    <source>
        <dbReference type="SAM" id="MobiDB-lite"/>
    </source>
</evidence>
<feature type="coiled-coil region" evidence="1">
    <location>
        <begin position="137"/>
        <end position="171"/>
    </location>
</feature>
<proteinExistence type="predicted"/>
<feature type="region of interest" description="Disordered" evidence="2">
    <location>
        <begin position="176"/>
        <end position="247"/>
    </location>
</feature>
<organism evidence="3 4">
    <name type="scientific">Zygosaccharomyces mellis</name>
    <dbReference type="NCBI Taxonomy" id="42258"/>
    <lineage>
        <taxon>Eukaryota</taxon>
        <taxon>Fungi</taxon>
        <taxon>Dikarya</taxon>
        <taxon>Ascomycota</taxon>
        <taxon>Saccharomycotina</taxon>
        <taxon>Saccharomycetes</taxon>
        <taxon>Saccharomycetales</taxon>
        <taxon>Saccharomycetaceae</taxon>
        <taxon>Zygosaccharomyces</taxon>
    </lineage>
</organism>
<comment type="caution">
    <text evidence="3">The sequence shown here is derived from an EMBL/GenBank/DDBJ whole genome shotgun (WGS) entry which is preliminary data.</text>
</comment>
<dbReference type="AlphaFoldDB" id="A0A4C2EDS5"/>
<evidence type="ECO:0000313" key="3">
    <source>
        <dbReference type="EMBL" id="GCF00403.1"/>
    </source>
</evidence>
<accession>A0A4C2EDS5</accession>
<sequence>MSERKVINKYYPPDFDPLQAERDLKKANKSLKKRSNGVVTIRLMTPFSIRCLKCDEYIPQSKKFNGKKEVLNEKYLDTFKMYRLRIRCPRCSNYIAFRTDPQSSDYVMEFGGIRNYAGRLEENKSLETVDQTLDRLVKEHDDDRQRAEDKMQVLEERLSKLQREQEGDQQLVALKNSRAQQQRKADNMLYESEESQDEELNRLAEKAFENRKSATSTMKISKPSKKIKRTAGGHSGSPSALGIRIKR</sequence>
<evidence type="ECO:0000313" key="4">
    <source>
        <dbReference type="Proteomes" id="UP000301737"/>
    </source>
</evidence>
<dbReference type="Proteomes" id="UP000301737">
    <property type="component" value="Unassembled WGS sequence"/>
</dbReference>
<name>A0A4C2EDS5_9SACH</name>
<feature type="compositionally biased region" description="Basic residues" evidence="2">
    <location>
        <begin position="222"/>
        <end position="231"/>
    </location>
</feature>
<dbReference type="PANTHER" id="PTHR12111">
    <property type="entry name" value="SPLICING FACTOR YJU2"/>
    <property type="match status" value="1"/>
</dbReference>